<dbReference type="PANTHER" id="PTHR46366">
    <property type="entry name" value="PRO-APOPTOTIC SERINE PROTEASE NMA111"/>
    <property type="match status" value="1"/>
</dbReference>
<reference evidence="4" key="1">
    <citation type="submission" date="2021-01" db="EMBL/GenBank/DDBJ databases">
        <authorList>
            <person name="Corre E."/>
            <person name="Pelletier E."/>
            <person name="Niang G."/>
            <person name="Scheremetjew M."/>
            <person name="Finn R."/>
            <person name="Kale V."/>
            <person name="Holt S."/>
            <person name="Cochrane G."/>
            <person name="Meng A."/>
            <person name="Brown T."/>
            <person name="Cohen L."/>
        </authorList>
    </citation>
    <scope>NUCLEOTIDE SEQUENCE</scope>
    <source>
        <strain evidence="4">CCMP1510</strain>
    </source>
</reference>
<protein>
    <recommendedName>
        <fullName evidence="3">PDZ-like domain-containing protein</fullName>
    </recommendedName>
</protein>
<dbReference type="Pfam" id="PF12812">
    <property type="entry name" value="PDZ_1"/>
    <property type="match status" value="2"/>
</dbReference>
<feature type="region of interest" description="Disordered" evidence="2">
    <location>
        <begin position="512"/>
        <end position="532"/>
    </location>
</feature>
<feature type="domain" description="PDZ-like" evidence="3">
    <location>
        <begin position="343"/>
        <end position="419"/>
    </location>
</feature>
<evidence type="ECO:0000256" key="1">
    <source>
        <dbReference type="ARBA" id="ARBA00023026"/>
    </source>
</evidence>
<feature type="compositionally biased region" description="Polar residues" evidence="2">
    <location>
        <begin position="642"/>
        <end position="658"/>
    </location>
</feature>
<feature type="domain" description="PDZ-like" evidence="3">
    <location>
        <begin position="958"/>
        <end position="1031"/>
    </location>
</feature>
<evidence type="ECO:0000313" key="4">
    <source>
        <dbReference type="EMBL" id="CAE0370696.1"/>
    </source>
</evidence>
<dbReference type="InterPro" id="IPR009003">
    <property type="entry name" value="Peptidase_S1_PA"/>
</dbReference>
<dbReference type="SUPFAM" id="SSF50494">
    <property type="entry name" value="Trypsin-like serine proteases"/>
    <property type="match status" value="2"/>
</dbReference>
<dbReference type="AlphaFoldDB" id="A0A7S3K0J0"/>
<gene>
    <name evidence="4" type="ORF">ALAG00032_LOCUS11475</name>
</gene>
<dbReference type="InterPro" id="IPR036034">
    <property type="entry name" value="PDZ_sf"/>
</dbReference>
<sequence>MLEQVLHAIVVIRVNYVKPYDGEQAGSAHATGFVVDAERGIILTNRHVIGLGPIRAEAIFINKEEASLTPLYRDPVHDFGFFHYDPNKLKYTADKVRAVVLAPEAAKVGLEIRVVGNDSGEKVSILSGTLARLDRNAPFYNNEGYNDFNTFYYCAASNTSGGSSGSPVLDCYGRAVALNAGGATHSSASYYLPLKGVKRALEALRESRQPVRTTAQIIWRHMTCDEMRRLGLSEETERRLRQAKRKSDISCGLLVVEQLLPQGGWCKSESPEQTKKQQRLDVGDALLQLGDTEFPDFDDLEATLDQYDLSENSEKKIFTVSCTIERGGKTINMDKLILHNLHALNPDEFIEFGGGILHPLSFCATRNGNLDDRTGVYVAYAGFVLDAAGVPCHSVLTTLGEFSTPDLDALESAISKFNDGDRIVARFYNIGDRFNDQVATLRINLRWFPPRRWKRQDPSLTDLMHNTNTQSGCCCCWTSRSLSFFTQSVKKLPSNSISLPNGVVVALGNKNNTSHRQKNKNTGQDKTLPISSIVPPESPASATFQRTCGEPAANAIVSSLCKVSFDVLHAIDGVVDWHFAGTGVVVDAKRGLVAVDRNTVVTSLGEATVTFAASVEIPAKIVFAHPTHNFALVQYDPSTFSLSSSPNGSKVNTSLSNNTKKKEQSSITLPTTRKREVPTGAKLESRELEVGDELTFVGLSRTNSDQPLSQRVRVTEISAVNIAQAHVPRFRAINEEIAKFDQVLNKSLGGVLVDTNSGNVVATWSCYSFYSWNDEKNYESFHAVGVDALADVVNRLAKFDQERSANGDDLVMQTAGSRTNGSSSPLYASFHHQEKLKPLLYSIGFGLRRLPLSTARTSMKLDEHWVDRLQAKQPRRSQVLSVAQLNHASSPGRDSNLGDERVREGDLILAVDGHTCCTFGDVETYVRDSESVALTVWRDGVAKDLILNTEPIFPGPGTDRVILWCGLLLQAPHRAVIEMGAPSTGIYASYYLYGSPASFYTIKACRFIREVNGQQVHDLDDFVQAVKNLSDGESVRLKTSDLQGQQGASTLKTDFAFWPSQQFIFSDGDWHLRAL</sequence>
<evidence type="ECO:0000256" key="2">
    <source>
        <dbReference type="SAM" id="MobiDB-lite"/>
    </source>
</evidence>
<dbReference type="InterPro" id="IPR043504">
    <property type="entry name" value="Peptidase_S1_PA_chymotrypsin"/>
</dbReference>
<feature type="region of interest" description="Disordered" evidence="2">
    <location>
        <begin position="642"/>
        <end position="679"/>
    </location>
</feature>
<name>A0A7S3K0J0_9STRA</name>
<proteinExistence type="predicted"/>
<dbReference type="Pfam" id="PF13365">
    <property type="entry name" value="Trypsin_2"/>
    <property type="match status" value="1"/>
</dbReference>
<dbReference type="EMBL" id="HBIJ01017242">
    <property type="protein sequence ID" value="CAE0370696.1"/>
    <property type="molecule type" value="Transcribed_RNA"/>
</dbReference>
<dbReference type="InterPro" id="IPR025926">
    <property type="entry name" value="PDZ-like_dom"/>
</dbReference>
<dbReference type="SUPFAM" id="SSF50156">
    <property type="entry name" value="PDZ domain-like"/>
    <property type="match status" value="2"/>
</dbReference>
<accession>A0A7S3K0J0</accession>
<dbReference type="Gene3D" id="2.30.42.10">
    <property type="match status" value="2"/>
</dbReference>
<organism evidence="4">
    <name type="scientific">Aureoumbra lagunensis</name>
    <dbReference type="NCBI Taxonomy" id="44058"/>
    <lineage>
        <taxon>Eukaryota</taxon>
        <taxon>Sar</taxon>
        <taxon>Stramenopiles</taxon>
        <taxon>Ochrophyta</taxon>
        <taxon>Pelagophyceae</taxon>
        <taxon>Pelagomonadales</taxon>
        <taxon>Aureoumbra</taxon>
    </lineage>
</organism>
<dbReference type="PANTHER" id="PTHR46366:SF1">
    <property type="entry name" value="PDZ DOMAIN-CONTAINING PROTEIN C1685.05"/>
    <property type="match status" value="1"/>
</dbReference>
<evidence type="ECO:0000259" key="3">
    <source>
        <dbReference type="Pfam" id="PF12812"/>
    </source>
</evidence>
<keyword evidence="1" id="KW-0843">Virulence</keyword>
<dbReference type="Gene3D" id="2.40.10.10">
    <property type="entry name" value="Trypsin-like serine proteases"/>
    <property type="match status" value="2"/>
</dbReference>